<dbReference type="PANTHER" id="PTHR11073">
    <property type="entry name" value="CALRETICULIN AND CALNEXIN"/>
    <property type="match status" value="1"/>
</dbReference>
<keyword evidence="12" id="KW-1185">Reference proteome</keyword>
<dbReference type="EMBL" id="JARBJD010000153">
    <property type="protein sequence ID" value="KAK2949596.1"/>
    <property type="molecule type" value="Genomic_DNA"/>
</dbReference>
<name>A0ABQ9XAP1_9EUKA</name>
<evidence type="ECO:0000256" key="4">
    <source>
        <dbReference type="ARBA" id="ARBA00022734"/>
    </source>
</evidence>
<evidence type="ECO:0000256" key="5">
    <source>
        <dbReference type="ARBA" id="ARBA00022824"/>
    </source>
</evidence>
<dbReference type="PRINTS" id="PR00626">
    <property type="entry name" value="CALRETICULIN"/>
</dbReference>
<keyword evidence="3" id="KW-0479">Metal-binding</keyword>
<comment type="caution">
    <text evidence="11">The sequence shown here is derived from an EMBL/GenBank/DDBJ whole genome shotgun (WGS) entry which is preliminary data.</text>
</comment>
<dbReference type="InterPro" id="IPR009033">
    <property type="entry name" value="Calreticulin/calnexin_P_dom_sf"/>
</dbReference>
<evidence type="ECO:0000256" key="9">
    <source>
        <dbReference type="RuleBase" id="RU362126"/>
    </source>
</evidence>
<dbReference type="SUPFAM" id="SSF49899">
    <property type="entry name" value="Concanavalin A-like lectins/glucanases"/>
    <property type="match status" value="1"/>
</dbReference>
<keyword evidence="7" id="KW-0106">Calcium</keyword>
<comment type="similarity">
    <text evidence="2 9">Belongs to the calreticulin family.</text>
</comment>
<keyword evidence="8 9" id="KW-0143">Chaperone</keyword>
<evidence type="ECO:0000313" key="11">
    <source>
        <dbReference type="EMBL" id="KAK2949596.1"/>
    </source>
</evidence>
<proteinExistence type="inferred from homology"/>
<dbReference type="Proteomes" id="UP001281761">
    <property type="component" value="Unassembled WGS sequence"/>
</dbReference>
<dbReference type="PANTHER" id="PTHR11073:SF2">
    <property type="entry name" value="CALRETICULIN"/>
    <property type="match status" value="1"/>
</dbReference>
<keyword evidence="6" id="KW-0862">Zinc</keyword>
<dbReference type="InterPro" id="IPR001580">
    <property type="entry name" value="Calret/calnex"/>
</dbReference>
<dbReference type="Gene3D" id="2.60.120.200">
    <property type="match status" value="2"/>
</dbReference>
<dbReference type="InterPro" id="IPR013320">
    <property type="entry name" value="ConA-like_dom_sf"/>
</dbReference>
<evidence type="ECO:0000256" key="7">
    <source>
        <dbReference type="ARBA" id="ARBA00022837"/>
    </source>
</evidence>
<protein>
    <submittedName>
        <fullName evidence="11">Calnexin like protein</fullName>
    </submittedName>
</protein>
<feature type="compositionally biased region" description="Acidic residues" evidence="10">
    <location>
        <begin position="414"/>
        <end position="424"/>
    </location>
</feature>
<feature type="region of interest" description="Disordered" evidence="10">
    <location>
        <begin position="214"/>
        <end position="235"/>
    </location>
</feature>
<sequence length="459" mass="54333">MLLLLSVVQRLSATVYFTEEFNKGWRENWVESQTHQRDKTNGRVVSSPGQWYGDWVVQSGLKTTDDKKFYLYTRDIGQTISNRGKPLIISYTIKHEDSKEAAGAYIKLLPETINQEEYKSEDPFELMFGLDITSRLSALLKLTMTYMGEQYELRKFVTVPLDRYTHMYTLIIRPNNTMEVLLDGKRLIYGLIRDLFEILGPRMIADETVKKPADWIDDPEIPDPNGPQKPADWDDRPFIVDPDAKKPDNWDEIAEDMRLKDEQEKHMSKKEKSIWEQLYEAYDYRLGFTEKDRLDPYAWVPPEIPNPAFKGKWTQRMIPNPDYKGPWSPPLIPNPKWRQANYLYLHNIRYVAIDVYQEKAGTIYDNIFIGDDMKEWELFANQTFFPYVEEEKERAIIIIQRERRRQSERTNLPPDEEIYDENDAEFGKVNDIDEEDKKKKIELPVMDAKEYQETFVEDL</sequence>
<keyword evidence="4" id="KW-0430">Lectin</keyword>
<evidence type="ECO:0000256" key="8">
    <source>
        <dbReference type="ARBA" id="ARBA00023186"/>
    </source>
</evidence>
<dbReference type="Gene3D" id="2.10.250.10">
    <property type="entry name" value="Calreticulin/calnexin, P domain"/>
    <property type="match status" value="1"/>
</dbReference>
<feature type="region of interest" description="Disordered" evidence="10">
    <location>
        <begin position="405"/>
        <end position="431"/>
    </location>
</feature>
<gene>
    <name evidence="11" type="ORF">BLNAU_15456</name>
</gene>
<evidence type="ECO:0000256" key="10">
    <source>
        <dbReference type="SAM" id="MobiDB-lite"/>
    </source>
</evidence>
<accession>A0ABQ9XAP1</accession>
<organism evidence="11 12">
    <name type="scientific">Blattamonas nauphoetae</name>
    <dbReference type="NCBI Taxonomy" id="2049346"/>
    <lineage>
        <taxon>Eukaryota</taxon>
        <taxon>Metamonada</taxon>
        <taxon>Preaxostyla</taxon>
        <taxon>Oxymonadida</taxon>
        <taxon>Blattamonas</taxon>
    </lineage>
</organism>
<evidence type="ECO:0000256" key="6">
    <source>
        <dbReference type="ARBA" id="ARBA00022833"/>
    </source>
</evidence>
<dbReference type="Pfam" id="PF00262">
    <property type="entry name" value="Calreticulin"/>
    <property type="match status" value="1"/>
</dbReference>
<reference evidence="11 12" key="1">
    <citation type="journal article" date="2022" name="bioRxiv">
        <title>Genomics of Preaxostyla Flagellates Illuminates Evolutionary Transitions and the Path Towards Mitochondrial Loss.</title>
        <authorList>
            <person name="Novak L.V.F."/>
            <person name="Treitli S.C."/>
            <person name="Pyrih J."/>
            <person name="Halakuc P."/>
            <person name="Pipaliya S.V."/>
            <person name="Vacek V."/>
            <person name="Brzon O."/>
            <person name="Soukal P."/>
            <person name="Eme L."/>
            <person name="Dacks J.B."/>
            <person name="Karnkowska A."/>
            <person name="Elias M."/>
            <person name="Hampl V."/>
        </authorList>
    </citation>
    <scope>NUCLEOTIDE SEQUENCE [LARGE SCALE GENOMIC DNA]</scope>
    <source>
        <strain evidence="11">NAU3</strain>
        <tissue evidence="11">Gut</tissue>
    </source>
</reference>
<evidence type="ECO:0000256" key="1">
    <source>
        <dbReference type="ARBA" id="ARBA00004240"/>
    </source>
</evidence>
<evidence type="ECO:0000313" key="12">
    <source>
        <dbReference type="Proteomes" id="UP001281761"/>
    </source>
</evidence>
<comment type="subcellular location">
    <subcellularLocation>
        <location evidence="1">Endoplasmic reticulum</location>
    </subcellularLocation>
</comment>
<evidence type="ECO:0000256" key="3">
    <source>
        <dbReference type="ARBA" id="ARBA00022723"/>
    </source>
</evidence>
<keyword evidence="5 9" id="KW-0256">Endoplasmic reticulum</keyword>
<evidence type="ECO:0000256" key="2">
    <source>
        <dbReference type="ARBA" id="ARBA00010983"/>
    </source>
</evidence>
<dbReference type="SUPFAM" id="SSF63887">
    <property type="entry name" value="P-domain of calnexin/calreticulin"/>
    <property type="match status" value="1"/>
</dbReference>